<feature type="active site" description="Proton donor" evidence="4">
    <location>
        <position position="210"/>
    </location>
</feature>
<evidence type="ECO:0000256" key="2">
    <source>
        <dbReference type="ARBA" id="ARBA00022801"/>
    </source>
</evidence>
<evidence type="ECO:0000256" key="1">
    <source>
        <dbReference type="ARBA" id="ARBA00009865"/>
    </source>
</evidence>
<accession>A0A2T5C515</accession>
<evidence type="ECO:0000256" key="7">
    <source>
        <dbReference type="SAM" id="SignalP"/>
    </source>
</evidence>
<reference evidence="9 10" key="1">
    <citation type="submission" date="2018-04" db="EMBL/GenBank/DDBJ databases">
        <title>Genomic Encyclopedia of Archaeal and Bacterial Type Strains, Phase II (KMG-II): from individual species to whole genera.</title>
        <authorList>
            <person name="Goeker M."/>
        </authorList>
    </citation>
    <scope>NUCLEOTIDE SEQUENCE [LARGE SCALE GENOMIC DNA]</scope>
    <source>
        <strain evidence="9 10">DSM 28823</strain>
    </source>
</reference>
<feature type="active site" description="Proton acceptor" evidence="4">
    <location>
        <position position="44"/>
    </location>
</feature>
<name>A0A2T5C515_9BACT</name>
<keyword evidence="7" id="KW-0732">Signal</keyword>
<comment type="caution">
    <text evidence="9">The sequence shown here is derived from an EMBL/GenBank/DDBJ whole genome shotgun (WGS) entry which is preliminary data.</text>
</comment>
<dbReference type="Gene3D" id="2.60.120.200">
    <property type="match status" value="1"/>
</dbReference>
<dbReference type="InterPro" id="IPR041542">
    <property type="entry name" value="GH43_C2"/>
</dbReference>
<dbReference type="Pfam" id="PF17851">
    <property type="entry name" value="GH43_C2"/>
    <property type="match status" value="1"/>
</dbReference>
<evidence type="ECO:0000313" key="10">
    <source>
        <dbReference type="Proteomes" id="UP000243525"/>
    </source>
</evidence>
<dbReference type="GO" id="GO:0005975">
    <property type="term" value="P:carbohydrate metabolic process"/>
    <property type="evidence" value="ECO:0007669"/>
    <property type="project" value="InterPro"/>
</dbReference>
<dbReference type="Pfam" id="PF04616">
    <property type="entry name" value="Glyco_hydro_43"/>
    <property type="match status" value="1"/>
</dbReference>
<evidence type="ECO:0000313" key="9">
    <source>
        <dbReference type="EMBL" id="PTN09941.1"/>
    </source>
</evidence>
<sequence length="540" mass="60911">MNFKKLLSIFTLTVIALQLNAQPWNADLGNGKYKNPILFADYSDPDVCRVGDDYYMTASSFNCSPGLPVLHSKDLVNWKLIGYALPEVYPLDHFSTPQHGNGVWAPSIRYHNNELYIYWGDPDFGIYMVKTQNPQGPWSEPVLVKEGKGLIDPCPIWTKDGKAYLSYAFAGSRAGAKTVILMTEMTPNGTKTIGNSVLVFDGHNGHTTCEGTKFYQHGDYYYIMAPAGGVKPGWQLALRSKNIWGPYEMKVVLHQGDTNINGPHQGALVVQENGDSWFYHFQDRWAYGRIVHLQPVTWVDGWPIPGVDSNKDGIGEPVSEWIKPTVGQNYPATPLVTTDEFNSHEWGLQWQWHANPSVYFGYMSANLGYLRLNCIQQPDDYVSLWQLPNLFLQKFPAPDFTATTKLTFRNHEEGDRTGLLLMGEDYAYIGLQQVDGKLKLIHSTCTDARKGGKEVVNQSIDMDQQEIYFRVTVKHIPDSPEHDATAQFSYSLNGKRFNNFGPAFKPRAGRWIGAKMGLFASSPIRTNDCGYADVDWFRVE</sequence>
<protein>
    <submittedName>
        <fullName evidence="9">Beta-xylosidase</fullName>
    </submittedName>
</protein>
<dbReference type="InterPro" id="IPR051795">
    <property type="entry name" value="Glycosyl_Hydrlase_43"/>
</dbReference>
<comment type="similarity">
    <text evidence="1 6">Belongs to the glycosyl hydrolase 43 family.</text>
</comment>
<gene>
    <name evidence="9" type="ORF">C8N47_103238</name>
</gene>
<keyword evidence="10" id="KW-1185">Reference proteome</keyword>
<keyword evidence="2 6" id="KW-0378">Hydrolase</keyword>
<dbReference type="GO" id="GO:0004553">
    <property type="term" value="F:hydrolase activity, hydrolyzing O-glycosyl compounds"/>
    <property type="evidence" value="ECO:0007669"/>
    <property type="project" value="InterPro"/>
</dbReference>
<dbReference type="Gene3D" id="2.115.10.20">
    <property type="entry name" value="Glycosyl hydrolase domain, family 43"/>
    <property type="match status" value="1"/>
</dbReference>
<feature type="signal peptide" evidence="7">
    <location>
        <begin position="1"/>
        <end position="26"/>
    </location>
</feature>
<dbReference type="InterPro" id="IPR023296">
    <property type="entry name" value="Glyco_hydro_beta-prop_sf"/>
</dbReference>
<dbReference type="EMBL" id="QAAD01000003">
    <property type="protein sequence ID" value="PTN09941.1"/>
    <property type="molecule type" value="Genomic_DNA"/>
</dbReference>
<evidence type="ECO:0000256" key="3">
    <source>
        <dbReference type="ARBA" id="ARBA00023295"/>
    </source>
</evidence>
<feature type="site" description="Important for catalytic activity, responsible for pKa modulation of the active site Glu and correct orientation of both the proton donor and substrate" evidence="5">
    <location>
        <position position="152"/>
    </location>
</feature>
<evidence type="ECO:0000256" key="5">
    <source>
        <dbReference type="PIRSR" id="PIRSR606710-2"/>
    </source>
</evidence>
<dbReference type="OrthoDB" id="9801455at2"/>
<feature type="chain" id="PRO_5015433711" evidence="7">
    <location>
        <begin position="27"/>
        <end position="540"/>
    </location>
</feature>
<feature type="domain" description="Beta-xylosidase C-terminal Concanavalin A-like" evidence="8">
    <location>
        <begin position="338"/>
        <end position="540"/>
    </location>
</feature>
<evidence type="ECO:0000256" key="4">
    <source>
        <dbReference type="PIRSR" id="PIRSR606710-1"/>
    </source>
</evidence>
<dbReference type="CDD" id="cd09001">
    <property type="entry name" value="GH43_FsAxh1-like"/>
    <property type="match status" value="1"/>
</dbReference>
<dbReference type="AlphaFoldDB" id="A0A2T5C515"/>
<dbReference type="InterPro" id="IPR013320">
    <property type="entry name" value="ConA-like_dom_sf"/>
</dbReference>
<evidence type="ECO:0000259" key="8">
    <source>
        <dbReference type="Pfam" id="PF17851"/>
    </source>
</evidence>
<dbReference type="RefSeq" id="WP_107821320.1">
    <property type="nucleotide sequence ID" value="NZ_OY782574.1"/>
</dbReference>
<keyword evidence="3 6" id="KW-0326">Glycosidase</keyword>
<dbReference type="PANTHER" id="PTHR42812:SF12">
    <property type="entry name" value="BETA-XYLOSIDASE-RELATED"/>
    <property type="match status" value="1"/>
</dbReference>
<dbReference type="InterPro" id="IPR006710">
    <property type="entry name" value="Glyco_hydro_43"/>
</dbReference>
<dbReference type="SUPFAM" id="SSF49899">
    <property type="entry name" value="Concanavalin A-like lectins/glucanases"/>
    <property type="match status" value="1"/>
</dbReference>
<dbReference type="SUPFAM" id="SSF75005">
    <property type="entry name" value="Arabinanase/levansucrase/invertase"/>
    <property type="match status" value="1"/>
</dbReference>
<dbReference type="Proteomes" id="UP000243525">
    <property type="component" value="Unassembled WGS sequence"/>
</dbReference>
<proteinExistence type="inferred from homology"/>
<evidence type="ECO:0000256" key="6">
    <source>
        <dbReference type="RuleBase" id="RU361187"/>
    </source>
</evidence>
<dbReference type="PANTHER" id="PTHR42812">
    <property type="entry name" value="BETA-XYLOSIDASE"/>
    <property type="match status" value="1"/>
</dbReference>
<organism evidence="9 10">
    <name type="scientific">Mangrovibacterium marinum</name>
    <dbReference type="NCBI Taxonomy" id="1639118"/>
    <lineage>
        <taxon>Bacteria</taxon>
        <taxon>Pseudomonadati</taxon>
        <taxon>Bacteroidota</taxon>
        <taxon>Bacteroidia</taxon>
        <taxon>Marinilabiliales</taxon>
        <taxon>Prolixibacteraceae</taxon>
        <taxon>Mangrovibacterium</taxon>
    </lineage>
</organism>